<organism evidence="5 6">
    <name type="scientific">Spironucleus salmonicida</name>
    <dbReference type="NCBI Taxonomy" id="348837"/>
    <lineage>
        <taxon>Eukaryota</taxon>
        <taxon>Metamonada</taxon>
        <taxon>Diplomonadida</taxon>
        <taxon>Hexamitidae</taxon>
        <taxon>Hexamitinae</taxon>
        <taxon>Spironucleus</taxon>
    </lineage>
</organism>
<dbReference type="Pfam" id="PF01599">
    <property type="entry name" value="Ribosomal_S27"/>
    <property type="match status" value="1"/>
</dbReference>
<evidence type="ECO:0000313" key="5">
    <source>
        <dbReference type="EMBL" id="KAH0573076.1"/>
    </source>
</evidence>
<dbReference type="KEGG" id="ssao:94299217"/>
<accession>A0A9P8LRY0</accession>
<dbReference type="GO" id="GO:0005840">
    <property type="term" value="C:ribosome"/>
    <property type="evidence" value="ECO:0007669"/>
    <property type="project" value="UniProtKB-KW"/>
</dbReference>
<protein>
    <submittedName>
        <fullName evidence="5">Ribosomal protein S27</fullName>
    </submittedName>
</protein>
<keyword evidence="3" id="KW-0687">Ribonucleoprotein</keyword>
<name>A0A9P8LRY0_9EUKA</name>
<reference evidence="5 6" key="1">
    <citation type="journal article" date="2014" name="PLoS Genet.">
        <title>The Genome of Spironucleus salmonicida Highlights a Fish Pathogen Adapted to Fluctuating Environments.</title>
        <authorList>
            <person name="Xu F."/>
            <person name="Jerlstrom-Hultqvist J."/>
            <person name="Einarsson E."/>
            <person name="Astvaldsson A."/>
            <person name="Svard S.G."/>
            <person name="Andersson J.O."/>
        </authorList>
    </citation>
    <scope>NUCLEOTIDE SEQUENCE [LARGE SCALE GENOMIC DNA]</scope>
    <source>
        <strain evidence="5 6">ATCC 50377</strain>
    </source>
</reference>
<dbReference type="GO" id="GO:0003735">
    <property type="term" value="F:structural constituent of ribosome"/>
    <property type="evidence" value="ECO:0007669"/>
    <property type="project" value="InterPro"/>
</dbReference>
<dbReference type="EMBL" id="AUWU02000005">
    <property type="protein sequence ID" value="KAH0573076.1"/>
    <property type="molecule type" value="Genomic_DNA"/>
</dbReference>
<dbReference type="GO" id="GO:0006412">
    <property type="term" value="P:translation"/>
    <property type="evidence" value="ECO:0007669"/>
    <property type="project" value="InterPro"/>
</dbReference>
<dbReference type="AlphaFoldDB" id="A0A9P8LRY0"/>
<gene>
    <name evidence="5" type="ORF">SS50377_25194</name>
</gene>
<proteinExistence type="predicted"/>
<evidence type="ECO:0000259" key="4">
    <source>
        <dbReference type="SMART" id="SM01402"/>
    </source>
</evidence>
<feature type="domain" description="Small ribosomal subunit protein eS31" evidence="4">
    <location>
        <begin position="93"/>
        <end position="135"/>
    </location>
</feature>
<dbReference type="Proteomes" id="UP000018208">
    <property type="component" value="Unassembled WGS sequence"/>
</dbReference>
<dbReference type="OrthoDB" id="10257828at2759"/>
<evidence type="ECO:0000313" key="6">
    <source>
        <dbReference type="Proteomes" id="UP000018208"/>
    </source>
</evidence>
<dbReference type="InterPro" id="IPR002906">
    <property type="entry name" value="Ribosomal_eS31"/>
</dbReference>
<dbReference type="InterPro" id="IPR038582">
    <property type="entry name" value="Ribosomal_eS31_euk-type_sf"/>
</dbReference>
<keyword evidence="6" id="KW-1185">Reference proteome</keyword>
<keyword evidence="2 5" id="KW-0689">Ribosomal protein</keyword>
<dbReference type="Gene3D" id="6.20.50.150">
    <property type="match status" value="1"/>
</dbReference>
<evidence type="ECO:0000256" key="2">
    <source>
        <dbReference type="ARBA" id="ARBA00022980"/>
    </source>
</evidence>
<dbReference type="GO" id="GO:1990904">
    <property type="term" value="C:ribonucleoprotein complex"/>
    <property type="evidence" value="ECO:0007669"/>
    <property type="project" value="UniProtKB-KW"/>
</dbReference>
<dbReference type="SMART" id="SM01402">
    <property type="entry name" value="Ribosomal_S27"/>
    <property type="match status" value="1"/>
</dbReference>
<evidence type="ECO:0000256" key="3">
    <source>
        <dbReference type="ARBA" id="ARBA00023274"/>
    </source>
</evidence>
<keyword evidence="1" id="KW-0862">Zinc</keyword>
<evidence type="ECO:0000256" key="1">
    <source>
        <dbReference type="ARBA" id="ARBA00022833"/>
    </source>
</evidence>
<sequence length="137" mass="15149">MKLFVQYPTETLAVTVDENISVKQYQELVGAVAFMFAGKMLQTAATLRTIPEDSTIIAVTPVDGAGKDKKRKKKVKKTPKHKSHVDKKVKLAILKLYSVKGDTVDSLREYCKRCGAGVRLSNHKDRKHCGKCGSNGK</sequence>
<dbReference type="GeneID" id="94299217"/>
<comment type="caution">
    <text evidence="5">The sequence shown here is derived from an EMBL/GenBank/DDBJ whole genome shotgun (WGS) entry which is preliminary data.</text>
</comment>
<dbReference type="SUPFAM" id="SSF57829">
    <property type="entry name" value="Zn-binding ribosomal proteins"/>
    <property type="match status" value="1"/>
</dbReference>
<dbReference type="InterPro" id="IPR011332">
    <property type="entry name" value="Ribosomal_zn-bd"/>
</dbReference>
<dbReference type="RefSeq" id="XP_067763849.1">
    <property type="nucleotide sequence ID" value="XM_067909028.1"/>
</dbReference>